<dbReference type="SUPFAM" id="SSF55785">
    <property type="entry name" value="PYP-like sensor domain (PAS domain)"/>
    <property type="match status" value="6"/>
</dbReference>
<feature type="domain" description="PAC" evidence="4">
    <location>
        <begin position="339"/>
        <end position="391"/>
    </location>
</feature>
<dbReference type="PATRIC" id="fig|662476.7.peg.3830"/>
<evidence type="ECO:0000259" key="3">
    <source>
        <dbReference type="PROSITE" id="PS50112"/>
    </source>
</evidence>
<dbReference type="RefSeq" id="WP_004966422.1">
    <property type="nucleotide sequence ID" value="NZ_AOLR01000046.1"/>
</dbReference>
<dbReference type="InterPro" id="IPR001610">
    <property type="entry name" value="PAC"/>
</dbReference>
<dbReference type="InterPro" id="IPR052155">
    <property type="entry name" value="Biofilm_reg_signaling"/>
</dbReference>
<keyword evidence="1" id="KW-0597">Phosphoprotein</keyword>
<dbReference type="PANTHER" id="PTHR44757">
    <property type="entry name" value="DIGUANYLATE CYCLASE DGCP"/>
    <property type="match status" value="1"/>
</dbReference>
<dbReference type="EMBL" id="CP073368">
    <property type="protein sequence ID" value="QUJ74271.1"/>
    <property type="molecule type" value="Genomic_DNA"/>
</dbReference>
<evidence type="ECO:0000313" key="8">
    <source>
        <dbReference type="Proteomes" id="UP000682967"/>
    </source>
</evidence>
<dbReference type="EMBL" id="AOLR01000046">
    <property type="protein sequence ID" value="EMA09546.1"/>
    <property type="molecule type" value="Genomic_DNA"/>
</dbReference>
<dbReference type="PROSITE" id="PS50110">
    <property type="entry name" value="RESPONSE_REGULATORY"/>
    <property type="match status" value="1"/>
</dbReference>
<dbReference type="GO" id="GO:0000160">
    <property type="term" value="P:phosphorelay signal transduction system"/>
    <property type="evidence" value="ECO:0007669"/>
    <property type="project" value="InterPro"/>
</dbReference>
<dbReference type="PANTHER" id="PTHR44757:SF2">
    <property type="entry name" value="BIOFILM ARCHITECTURE MAINTENANCE PROTEIN MBAA"/>
    <property type="match status" value="1"/>
</dbReference>
<dbReference type="InterPro" id="IPR000014">
    <property type="entry name" value="PAS"/>
</dbReference>
<dbReference type="InterPro" id="IPR000700">
    <property type="entry name" value="PAS-assoc_C"/>
</dbReference>
<feature type="domain" description="PAS" evidence="3">
    <location>
        <begin position="751"/>
        <end position="797"/>
    </location>
</feature>
<dbReference type="InterPro" id="IPR013655">
    <property type="entry name" value="PAS_fold_3"/>
</dbReference>
<evidence type="ECO:0000313" key="7">
    <source>
        <dbReference type="Proteomes" id="UP000011659"/>
    </source>
</evidence>
<feature type="domain" description="PAS" evidence="3">
    <location>
        <begin position="263"/>
        <end position="336"/>
    </location>
</feature>
<dbReference type="InterPro" id="IPR011006">
    <property type="entry name" value="CheY-like_superfamily"/>
</dbReference>
<dbReference type="PROSITE" id="PS50113">
    <property type="entry name" value="PAC"/>
    <property type="match status" value="5"/>
</dbReference>
<dbReference type="Pfam" id="PF00989">
    <property type="entry name" value="PAS"/>
    <property type="match status" value="1"/>
</dbReference>
<feature type="domain" description="PAS" evidence="3">
    <location>
        <begin position="140"/>
        <end position="212"/>
    </location>
</feature>
<dbReference type="KEGG" id="hsin:KDQ40_17635"/>
<evidence type="ECO:0000313" key="6">
    <source>
        <dbReference type="EMBL" id="QUJ74271.1"/>
    </source>
</evidence>
<dbReference type="InterPro" id="IPR013656">
    <property type="entry name" value="PAS_4"/>
</dbReference>
<dbReference type="SMART" id="SM00091">
    <property type="entry name" value="PAS"/>
    <property type="match status" value="5"/>
</dbReference>
<proteinExistence type="predicted"/>
<dbReference type="SMART" id="SM00448">
    <property type="entry name" value="REC"/>
    <property type="match status" value="1"/>
</dbReference>
<dbReference type="CDD" id="cd00156">
    <property type="entry name" value="REC"/>
    <property type="match status" value="1"/>
</dbReference>
<organism evidence="5 7">
    <name type="scientific">Haloarcula marismortui ATCC 33800</name>
    <dbReference type="NCBI Taxonomy" id="662476"/>
    <lineage>
        <taxon>Archaea</taxon>
        <taxon>Methanobacteriati</taxon>
        <taxon>Methanobacteriota</taxon>
        <taxon>Stenosarchaea group</taxon>
        <taxon>Halobacteria</taxon>
        <taxon>Halobacteriales</taxon>
        <taxon>Haloarculaceae</taxon>
        <taxon>Haloarcula</taxon>
    </lineage>
</organism>
<dbReference type="InterPro" id="IPR001789">
    <property type="entry name" value="Sig_transdc_resp-reg_receiver"/>
</dbReference>
<feature type="domain" description="PAS" evidence="3">
    <location>
        <begin position="510"/>
        <end position="580"/>
    </location>
</feature>
<feature type="domain" description="Response regulatory" evidence="2">
    <location>
        <begin position="10"/>
        <end position="126"/>
    </location>
</feature>
<dbReference type="PROSITE" id="PS50112">
    <property type="entry name" value="PAS"/>
    <property type="match status" value="6"/>
</dbReference>
<keyword evidence="6" id="KW-0614">Plasmid</keyword>
<dbReference type="InterPro" id="IPR035965">
    <property type="entry name" value="PAS-like_dom_sf"/>
</dbReference>
<dbReference type="OrthoDB" id="8127at2157"/>
<dbReference type="GO" id="GO:0006355">
    <property type="term" value="P:regulation of DNA-templated transcription"/>
    <property type="evidence" value="ECO:0007669"/>
    <property type="project" value="InterPro"/>
</dbReference>
<protein>
    <submittedName>
        <fullName evidence="5 6">PAS domain S-box</fullName>
    </submittedName>
</protein>
<dbReference type="Proteomes" id="UP000011659">
    <property type="component" value="Unassembled WGS sequence"/>
</dbReference>
<geneLocation type="plasmid" evidence="6 8">
    <name>pHsi540</name>
</geneLocation>
<dbReference type="Proteomes" id="UP000682967">
    <property type="component" value="Plasmid pHsi540"/>
</dbReference>
<dbReference type="SMART" id="SM00086">
    <property type="entry name" value="PAC"/>
    <property type="match status" value="6"/>
</dbReference>
<feature type="domain" description="PAC" evidence="4">
    <location>
        <begin position="698"/>
        <end position="754"/>
    </location>
</feature>
<dbReference type="CDD" id="cd00130">
    <property type="entry name" value="PAS"/>
    <property type="match status" value="6"/>
</dbReference>
<keyword evidence="7" id="KW-1185">Reference proteome</keyword>
<feature type="domain" description="PAS" evidence="3">
    <location>
        <begin position="392"/>
        <end position="462"/>
    </location>
</feature>
<dbReference type="Pfam" id="PF08447">
    <property type="entry name" value="PAS_3"/>
    <property type="match status" value="2"/>
</dbReference>
<dbReference type="Pfam" id="PF08448">
    <property type="entry name" value="PAS_4"/>
    <property type="match status" value="2"/>
</dbReference>
<dbReference type="SUPFAM" id="SSF52172">
    <property type="entry name" value="CheY-like"/>
    <property type="match status" value="1"/>
</dbReference>
<sequence length="870" mass="98358">MQLNSQQEIRILHVDDEPSITDLTRDFLERETDLFSVETAASADEGLEVVTDRPPDCIVSDYNMPNMDGLEFLQAVREEYPDLPFILFTGQGNEEVASEAIAADVTSYLQKQSGTEQYELLANRIRNAVNARRETKRADRQERLMRLTEFAGDTGGFECDVESGNLLLTDGVRRLVGLPEDAHPSLEEAIEFYHPDDRADVRQSLDRAAEAGERTRGTWRLQTLDGDERLVDVIITPAAKSGDVTTLRGAVHDITERRERQQKLQRLQQAIDGANVPITLVDPSQEDNPLVYINDAFEDATGYPSAEALGRNCRFLQGEDTDPEKVTAIRDAIDDEEPIALELRNYQRDGTEFWNHLTLTPIYDDSGDLVRYIGTQEDITERKERERELRTERQFIEQALDTLDDLFYVLDSDGTLQRWNDRVPEVTGYTDGKLADMDAIELFPDGDRETIAGVTETTLADGEATVEADLRTADGDCLPYEFTGAQLTDGDGTVTGRVGVGRDLTERRQREHRFQALVEESNDIISIVDAEGVFQYQSPSIEHILGYDPTETIGDTAWGYVHPDDRADLIEAFERGVADPDANPVVEYRARRADGSWCWLEAHGNNQLDNPAVEGYVVNSRDITEWKKREQELSLFFEESPLGAIQWDEEFRFKRINDRAEEMLGYSETELHGEPWERIVADDDRERVGDAVESLLDADGGRRVINDNVRKDGETLICEWHNRAVTDADGTVESVFSKFQDVTERERRKRELQEYETVIEALSDAVYVVAEDGRFRYVNEEFTELVGYDTETIIGNTPSLIKDGNSVERAEHHLGRLLSSDGPETVTFEVTIQPRTGDPIVCEDHMGVLPYDGEEFDGSVGVLRDITEHK</sequence>
<dbReference type="Pfam" id="PF00072">
    <property type="entry name" value="Response_reg"/>
    <property type="match status" value="1"/>
</dbReference>
<dbReference type="Gene3D" id="3.30.450.20">
    <property type="entry name" value="PAS domain"/>
    <property type="match status" value="6"/>
</dbReference>
<feature type="domain" description="PAS" evidence="3">
    <location>
        <begin position="629"/>
        <end position="699"/>
    </location>
</feature>
<accession>M0JKN0</accession>
<feature type="domain" description="PAC" evidence="4">
    <location>
        <begin position="584"/>
        <end position="635"/>
    </location>
</feature>
<gene>
    <name evidence="5" type="ORF">C436_19176</name>
    <name evidence="6" type="ORF">KDQ40_17635</name>
</gene>
<evidence type="ECO:0000259" key="2">
    <source>
        <dbReference type="PROSITE" id="PS50110"/>
    </source>
</evidence>
<evidence type="ECO:0000256" key="1">
    <source>
        <dbReference type="PROSITE-ProRule" id="PRU00169"/>
    </source>
</evidence>
<dbReference type="InterPro" id="IPR013767">
    <property type="entry name" value="PAS_fold"/>
</dbReference>
<evidence type="ECO:0000259" key="4">
    <source>
        <dbReference type="PROSITE" id="PS50113"/>
    </source>
</evidence>
<dbReference type="GeneID" id="64824817"/>
<feature type="modified residue" description="4-aspartylphosphate" evidence="1">
    <location>
        <position position="61"/>
    </location>
</feature>
<feature type="domain" description="PAC" evidence="4">
    <location>
        <begin position="464"/>
        <end position="516"/>
    </location>
</feature>
<reference evidence="6" key="2">
    <citation type="submission" date="2021-04" db="EMBL/GenBank/DDBJ databases">
        <title>Complete Genome sequence and Methylome Analysis of the Haloarchaeon Haloarcula sinaiiensis.</title>
        <authorList>
            <person name="Fomenkov A."/>
            <person name="DasSarma P."/>
            <person name="DasSarma S."/>
            <person name="Roberts R.J."/>
        </authorList>
    </citation>
    <scope>NUCLEOTIDE SEQUENCE</scope>
    <source>
        <strain evidence="6">ATCC 33800</strain>
        <plasmid evidence="6">pHsi540</plasmid>
    </source>
</reference>
<dbReference type="Gene3D" id="3.40.50.2300">
    <property type="match status" value="1"/>
</dbReference>
<dbReference type="Pfam" id="PF13426">
    <property type="entry name" value="PAS_9"/>
    <property type="match status" value="1"/>
</dbReference>
<name>M0JKN0_9EURY</name>
<reference evidence="5 7" key="1">
    <citation type="journal article" date="2014" name="PLoS Genet.">
        <title>Phylogenetically driven sequencing of extremely halophilic archaea reveals strategies for static and dynamic osmo-response.</title>
        <authorList>
            <person name="Becker E.A."/>
            <person name="Seitzer P.M."/>
            <person name="Tritt A."/>
            <person name="Larsen D."/>
            <person name="Krusor M."/>
            <person name="Yao A.I."/>
            <person name="Wu D."/>
            <person name="Madern D."/>
            <person name="Eisen J.A."/>
            <person name="Darling A.E."/>
            <person name="Facciotti M.T."/>
        </authorList>
    </citation>
    <scope>NUCLEOTIDE SEQUENCE [LARGE SCALE GENOMIC DNA]</scope>
    <source>
        <strain evidence="5 7">ATCC 33800</strain>
    </source>
</reference>
<feature type="domain" description="PAC" evidence="4">
    <location>
        <begin position="215"/>
        <end position="266"/>
    </location>
</feature>
<evidence type="ECO:0000313" key="5">
    <source>
        <dbReference type="EMBL" id="EMA09546.1"/>
    </source>
</evidence>
<dbReference type="NCBIfam" id="TIGR00229">
    <property type="entry name" value="sensory_box"/>
    <property type="match status" value="6"/>
</dbReference>
<dbReference type="AlphaFoldDB" id="M0JKN0"/>